<evidence type="ECO:0000313" key="4">
    <source>
        <dbReference type="Proteomes" id="UP000199088"/>
    </source>
</evidence>
<dbReference type="EMBL" id="FNIR01000016">
    <property type="protein sequence ID" value="SDP56240.1"/>
    <property type="molecule type" value="Genomic_DNA"/>
</dbReference>
<dbReference type="PANTHER" id="PTHR35788">
    <property type="entry name" value="EXPORTED PROTEIN-RELATED"/>
    <property type="match status" value="1"/>
</dbReference>
<dbReference type="InterPro" id="IPR007391">
    <property type="entry name" value="Vancomycin_resist_VanW"/>
</dbReference>
<dbReference type="InterPro" id="IPR022029">
    <property type="entry name" value="YoaR-like_PG-bd"/>
</dbReference>
<feature type="region of interest" description="Disordered" evidence="1">
    <location>
        <begin position="838"/>
        <end position="869"/>
    </location>
</feature>
<gene>
    <name evidence="3" type="ORF">SAMN05660199_04241</name>
</gene>
<evidence type="ECO:0000313" key="3">
    <source>
        <dbReference type="EMBL" id="SDP56240.1"/>
    </source>
</evidence>
<reference evidence="4" key="1">
    <citation type="submission" date="2016-10" db="EMBL/GenBank/DDBJ databases">
        <authorList>
            <person name="Varghese N."/>
            <person name="Submissions S."/>
        </authorList>
    </citation>
    <scope>NUCLEOTIDE SEQUENCE [LARGE SCALE GENOMIC DNA]</scope>
    <source>
        <strain evidence="4">DSM 45843</strain>
    </source>
</reference>
<dbReference type="Pfam" id="PF04294">
    <property type="entry name" value="VanW"/>
    <property type="match status" value="1"/>
</dbReference>
<dbReference type="PANTHER" id="PTHR35788:SF1">
    <property type="entry name" value="EXPORTED PROTEIN"/>
    <property type="match status" value="1"/>
</dbReference>
<feature type="compositionally biased region" description="Low complexity" evidence="1">
    <location>
        <begin position="841"/>
        <end position="855"/>
    </location>
</feature>
<dbReference type="STRING" id="1052260.SAMN05660199_04241"/>
<feature type="compositionally biased region" description="Acidic residues" evidence="1">
    <location>
        <begin position="126"/>
        <end position="140"/>
    </location>
</feature>
<dbReference type="Pfam" id="PF12229">
    <property type="entry name" value="PG_binding_4"/>
    <property type="match status" value="2"/>
</dbReference>
<sequence length="869" mass="89339">MSDETPRPDAEDTRPQPQVEGESAPADRTERLQPDGTVGSGRPVAPEGVARPRPPAPGWGDQAPHPATSRPTTPRPAAPQPVAVVPPGQPLPMTPRRRAADEGTPEPVPADEAPTGKLPAARDTEPETTEPETAEPETGEPETAGPAAPEPTNAQLDAPAPEAVGAAPDETSTEAPAADEGDVHPDDPTDLEQTAVVPVAVVPADVFDDPAPRTSEDQQAAPGADEADDHGGAPTAVADLPPVHDDAGSTTGQAPPAGAGGRTGPLVGPTDRPTRSRWRRPAVLVPAGLLLLCGLAYGADLLVAGDDVPRNTVVAGVEIGGLSPADAADLLSSELAPRVTADHVLVADDVQGTLSPATAGITLDVEGTVQAASGQPLNPWTRLVSLFDEREVQPVITGDETALTAQLDAFAETVDRAPVDAGITLDGTTATVVPPVTGRQLDRTAAADAVTTALASGGDPSTPIDLPVDTVDVQVDEAAAQQTLDDVVTPALAAPVTVAGDDGTSAELSPEGIASALVFTAGDGGSLDVTLDPGALQTALGDQLGEFGTPAQDARFQISGDSIAVVPSVDGTGVDPTALAQSLLPVLREAAPREVTASLGAVPADFTTDEANALGIVEPISSFTTNFTNGASGTNIRVVAEFVDGAVVQPGETFSLNGYTGPRGEAQGYVPAGVINNGEFTQAVGGGISQFATTMFNAVFFAGLEDVYHKPHSYYISRYPAGREATVYYDSIDLQWKNDSPTGVYVQTQWVAGGSITVTFWGTKRYEIESSSSDRYNVRTPVVQEKPDDGSCNPQAGANGFDITVTRIFEDPTTGEQLRTEDFQTRYAAEPVIRCVPVGDPAAPSTAPGSPAQPTGRRPSRVGRPWRAA</sequence>
<feature type="compositionally biased region" description="Low complexity" evidence="1">
    <location>
        <begin position="248"/>
        <end position="257"/>
    </location>
</feature>
<feature type="compositionally biased region" description="Low complexity" evidence="1">
    <location>
        <begin position="63"/>
        <end position="72"/>
    </location>
</feature>
<feature type="compositionally biased region" description="Low complexity" evidence="1">
    <location>
        <begin position="195"/>
        <end position="205"/>
    </location>
</feature>
<dbReference type="Proteomes" id="UP000199088">
    <property type="component" value="Unassembled WGS sequence"/>
</dbReference>
<protein>
    <submittedName>
        <fullName evidence="3">Vancomycin resistance protein YoaR, contains peptidoglycan-binding and VanW domains</fullName>
    </submittedName>
</protein>
<name>A0A1H0TR66_9ACTN</name>
<feature type="domain" description="YoaR-like putative peptidoglycan binding" evidence="2">
    <location>
        <begin position="353"/>
        <end position="457"/>
    </location>
</feature>
<feature type="compositionally biased region" description="Basic and acidic residues" evidence="1">
    <location>
        <begin position="1"/>
        <end position="14"/>
    </location>
</feature>
<feature type="region of interest" description="Disordered" evidence="1">
    <location>
        <begin position="1"/>
        <end position="279"/>
    </location>
</feature>
<accession>A0A1H0TR66</accession>
<organism evidence="3 4">
    <name type="scientific">Klenkia soli</name>
    <dbReference type="NCBI Taxonomy" id="1052260"/>
    <lineage>
        <taxon>Bacteria</taxon>
        <taxon>Bacillati</taxon>
        <taxon>Actinomycetota</taxon>
        <taxon>Actinomycetes</taxon>
        <taxon>Geodermatophilales</taxon>
        <taxon>Geodermatophilaceae</taxon>
        <taxon>Klenkia</taxon>
    </lineage>
</organism>
<evidence type="ECO:0000256" key="1">
    <source>
        <dbReference type="SAM" id="MobiDB-lite"/>
    </source>
</evidence>
<dbReference type="InterPro" id="IPR052913">
    <property type="entry name" value="Glycopeptide_resist_protein"/>
</dbReference>
<proteinExistence type="predicted"/>
<feature type="compositionally biased region" description="Low complexity" evidence="1">
    <location>
        <begin position="141"/>
        <end position="152"/>
    </location>
</feature>
<dbReference type="AlphaFoldDB" id="A0A1H0TR66"/>
<keyword evidence="4" id="KW-1185">Reference proteome</keyword>
<evidence type="ECO:0000259" key="2">
    <source>
        <dbReference type="Pfam" id="PF12229"/>
    </source>
</evidence>
<feature type="domain" description="YoaR-like putative peptidoglycan binding" evidence="2">
    <location>
        <begin position="526"/>
        <end position="595"/>
    </location>
</feature>